<dbReference type="EMBL" id="CAAHFG010000003">
    <property type="protein sequence ID" value="VGO16398.1"/>
    <property type="molecule type" value="Genomic_DNA"/>
</dbReference>
<keyword evidence="3" id="KW-0732">Signal</keyword>
<gene>
    <name evidence="5" type="ORF">PDESU_04989</name>
</gene>
<keyword evidence="2" id="KW-0326">Glycosidase</keyword>
<reference evidence="5 6" key="1">
    <citation type="submission" date="2019-04" db="EMBL/GenBank/DDBJ databases">
        <authorList>
            <person name="Van Vliet M D."/>
        </authorList>
    </citation>
    <scope>NUCLEOTIDE SEQUENCE [LARGE SCALE GENOMIC DNA]</scope>
    <source>
        <strain evidence="5 6">F1</strain>
    </source>
</reference>
<dbReference type="Gene3D" id="3.20.20.80">
    <property type="entry name" value="Glycosidases"/>
    <property type="match status" value="1"/>
</dbReference>
<sequence>MNFRLSLLPWLALLFATTLCRAEKMIQPLEDQRPLKLPMRVVNFEDGHIQAALPEKGTSLKATIRPEGKTWNCSEKLWLLLDVENRGDEPVLVRAEVSSEKNKGWGTNKGAVVIPAGVTGTLPVLIIRGEVGERTEELKKLFDRMRGYPGGHQQTSWRVINASLLNRVQLQFFTDADAVNCTVSNLRGAVDFYLPAMDELKNNYVPATDKYGQNRQADWKFKIKSDEDFSTAHRAELQWLEKFQTLENRTKYGGWTGDEQFKANGHFQTLEKNGVWYLLDPEGRPFWSFGATGFNLGLGKTKTPGVGNWNPRQSNLKIKFGEEWRDEYPRFVHERLRAWGMNTLGNWSSPDFYSLQKTPYVVAVHFRRPSLHEPDEHAHSSLPDVFHEDYRSAVFNAVEKFPKEAVDPWCIGFFIDNELPFHQPATPATKALLSGVENASRKVFITQLKEKYASIEELNQIWNADFTDWDAVAPVKGKWSEQRHADMLEFSEAWYREYYSICREAMRAGAPDKLYLGSRINHSKNQTALNICSEYADVVSINFYDYTPDCFEPPEGFNAPVIIGEYHFGTVTERGMWGSGLCSGMDIDHVSELFRNYTREAVKNPLIVGSHWFKFSDQPLTGRKDGENYRIGFVDVTDTPYPEMVKACRTVTDEMYPLRKTLEKE</sequence>
<accession>A0A6C2U8G6</accession>
<dbReference type="InterPro" id="IPR013529">
    <property type="entry name" value="Glyco_hydro_42_N"/>
</dbReference>
<evidence type="ECO:0000259" key="4">
    <source>
        <dbReference type="Pfam" id="PF02449"/>
    </source>
</evidence>
<organism evidence="5 6">
    <name type="scientific">Pontiella desulfatans</name>
    <dbReference type="NCBI Taxonomy" id="2750659"/>
    <lineage>
        <taxon>Bacteria</taxon>
        <taxon>Pseudomonadati</taxon>
        <taxon>Kiritimatiellota</taxon>
        <taxon>Kiritimatiellia</taxon>
        <taxon>Kiritimatiellales</taxon>
        <taxon>Pontiellaceae</taxon>
        <taxon>Pontiella</taxon>
    </lineage>
</organism>
<keyword evidence="6" id="KW-1185">Reference proteome</keyword>
<evidence type="ECO:0000256" key="3">
    <source>
        <dbReference type="SAM" id="SignalP"/>
    </source>
</evidence>
<dbReference type="Proteomes" id="UP000366872">
    <property type="component" value="Unassembled WGS sequence"/>
</dbReference>
<protein>
    <recommendedName>
        <fullName evidence="4">Glycoside hydrolase family 42 N-terminal domain-containing protein</fullName>
    </recommendedName>
</protein>
<evidence type="ECO:0000313" key="6">
    <source>
        <dbReference type="Proteomes" id="UP000366872"/>
    </source>
</evidence>
<evidence type="ECO:0000313" key="5">
    <source>
        <dbReference type="EMBL" id="VGO16398.1"/>
    </source>
</evidence>
<feature type="chain" id="PRO_5025678102" description="Glycoside hydrolase family 42 N-terminal domain-containing protein" evidence="3">
    <location>
        <begin position="23"/>
        <end position="665"/>
    </location>
</feature>
<dbReference type="GO" id="GO:0009341">
    <property type="term" value="C:beta-galactosidase complex"/>
    <property type="evidence" value="ECO:0007669"/>
    <property type="project" value="InterPro"/>
</dbReference>
<dbReference type="GO" id="GO:0005975">
    <property type="term" value="P:carbohydrate metabolic process"/>
    <property type="evidence" value="ECO:0007669"/>
    <property type="project" value="InterPro"/>
</dbReference>
<dbReference type="RefSeq" id="WP_168442576.1">
    <property type="nucleotide sequence ID" value="NZ_CAAHFG010000003.1"/>
</dbReference>
<feature type="signal peptide" evidence="3">
    <location>
        <begin position="1"/>
        <end position="22"/>
    </location>
</feature>
<dbReference type="AlphaFoldDB" id="A0A6C2U8G6"/>
<dbReference type="GO" id="GO:0004565">
    <property type="term" value="F:beta-galactosidase activity"/>
    <property type="evidence" value="ECO:0007669"/>
    <property type="project" value="InterPro"/>
</dbReference>
<dbReference type="InterPro" id="IPR017853">
    <property type="entry name" value="GH"/>
</dbReference>
<proteinExistence type="predicted"/>
<dbReference type="SUPFAM" id="SSF51445">
    <property type="entry name" value="(Trans)glycosidases"/>
    <property type="match status" value="1"/>
</dbReference>
<evidence type="ECO:0000256" key="1">
    <source>
        <dbReference type="ARBA" id="ARBA00022801"/>
    </source>
</evidence>
<feature type="domain" description="Glycoside hydrolase family 42 N-terminal" evidence="4">
    <location>
        <begin position="387"/>
        <end position="544"/>
    </location>
</feature>
<evidence type="ECO:0000256" key="2">
    <source>
        <dbReference type="ARBA" id="ARBA00023295"/>
    </source>
</evidence>
<name>A0A6C2U8G6_PONDE</name>
<keyword evidence="1" id="KW-0378">Hydrolase</keyword>
<dbReference type="Pfam" id="PF02449">
    <property type="entry name" value="Glyco_hydro_42"/>
    <property type="match status" value="1"/>
</dbReference>